<evidence type="ECO:0000256" key="5">
    <source>
        <dbReference type="PIRSR" id="PIRSR601461-1"/>
    </source>
</evidence>
<keyword evidence="2 6" id="KW-0645">Protease</keyword>
<reference evidence="9" key="1">
    <citation type="submission" date="2021-09" db="EMBL/GenBank/DDBJ databases">
        <authorList>
            <consortium name="AG Swart"/>
            <person name="Singh M."/>
            <person name="Singh A."/>
            <person name="Seah K."/>
            <person name="Emmerich C."/>
        </authorList>
    </citation>
    <scope>NUCLEOTIDE SEQUENCE</scope>
    <source>
        <strain evidence="9">ATCC30299</strain>
    </source>
</reference>
<name>A0AAU9JGJ7_9CILI</name>
<evidence type="ECO:0000256" key="2">
    <source>
        <dbReference type="ARBA" id="ARBA00022670"/>
    </source>
</evidence>
<dbReference type="InterPro" id="IPR001969">
    <property type="entry name" value="Aspartic_peptidase_AS"/>
</dbReference>
<feature type="active site" evidence="5">
    <location>
        <position position="71"/>
    </location>
</feature>
<dbReference type="SUPFAM" id="SSF50630">
    <property type="entry name" value="Acid proteases"/>
    <property type="match status" value="1"/>
</dbReference>
<dbReference type="PANTHER" id="PTHR47966">
    <property type="entry name" value="BETA-SITE APP-CLEAVING ENZYME, ISOFORM A-RELATED"/>
    <property type="match status" value="1"/>
</dbReference>
<evidence type="ECO:0000256" key="4">
    <source>
        <dbReference type="ARBA" id="ARBA00022801"/>
    </source>
</evidence>
<keyword evidence="7" id="KW-0812">Transmembrane</keyword>
<dbReference type="EMBL" id="CAJZBQ010000024">
    <property type="protein sequence ID" value="CAG9319917.1"/>
    <property type="molecule type" value="Genomic_DNA"/>
</dbReference>
<feature type="domain" description="Peptidase A1" evidence="8">
    <location>
        <begin position="53"/>
        <end position="368"/>
    </location>
</feature>
<dbReference type="InterPro" id="IPR033121">
    <property type="entry name" value="PEPTIDASE_A1"/>
</dbReference>
<keyword evidence="4 6" id="KW-0378">Hydrolase</keyword>
<dbReference type="Proteomes" id="UP001162131">
    <property type="component" value="Unassembled WGS sequence"/>
</dbReference>
<dbReference type="AlphaFoldDB" id="A0AAU9JGJ7"/>
<evidence type="ECO:0000313" key="10">
    <source>
        <dbReference type="Proteomes" id="UP001162131"/>
    </source>
</evidence>
<keyword evidence="7" id="KW-1133">Transmembrane helix</keyword>
<keyword evidence="3 6" id="KW-0064">Aspartyl protease</keyword>
<dbReference type="InterPro" id="IPR001461">
    <property type="entry name" value="Aspartic_peptidase_A1"/>
</dbReference>
<accession>A0AAU9JGJ7</accession>
<comment type="caution">
    <text evidence="9">The sequence shown here is derived from an EMBL/GenBank/DDBJ whole genome shotgun (WGS) entry which is preliminary data.</text>
</comment>
<proteinExistence type="inferred from homology"/>
<dbReference type="CDD" id="cd05471">
    <property type="entry name" value="pepsin_like"/>
    <property type="match status" value="1"/>
</dbReference>
<protein>
    <recommendedName>
        <fullName evidence="8">Peptidase A1 domain-containing protein</fullName>
    </recommendedName>
</protein>
<feature type="active site" evidence="5">
    <location>
        <position position="258"/>
    </location>
</feature>
<dbReference type="InterPro" id="IPR034164">
    <property type="entry name" value="Pepsin-like_dom"/>
</dbReference>
<keyword evidence="7" id="KW-0472">Membrane</keyword>
<dbReference type="Gene3D" id="2.40.70.10">
    <property type="entry name" value="Acid Proteases"/>
    <property type="match status" value="2"/>
</dbReference>
<dbReference type="PRINTS" id="PR00792">
    <property type="entry name" value="PEPSIN"/>
</dbReference>
<dbReference type="PROSITE" id="PS51767">
    <property type="entry name" value="PEPTIDASE_A1"/>
    <property type="match status" value="1"/>
</dbReference>
<dbReference type="GO" id="GO:0016485">
    <property type="term" value="P:protein processing"/>
    <property type="evidence" value="ECO:0007669"/>
    <property type="project" value="UniProtKB-ARBA"/>
</dbReference>
<dbReference type="PANTHER" id="PTHR47966:SF51">
    <property type="entry name" value="BETA-SITE APP-CLEAVING ENZYME, ISOFORM A-RELATED"/>
    <property type="match status" value="1"/>
</dbReference>
<organism evidence="9 10">
    <name type="scientific">Blepharisma stoltei</name>
    <dbReference type="NCBI Taxonomy" id="1481888"/>
    <lineage>
        <taxon>Eukaryota</taxon>
        <taxon>Sar</taxon>
        <taxon>Alveolata</taxon>
        <taxon>Ciliophora</taxon>
        <taxon>Postciliodesmatophora</taxon>
        <taxon>Heterotrichea</taxon>
        <taxon>Heterotrichida</taxon>
        <taxon>Blepharismidae</taxon>
        <taxon>Blepharisma</taxon>
    </lineage>
</organism>
<evidence type="ECO:0000256" key="1">
    <source>
        <dbReference type="ARBA" id="ARBA00007447"/>
    </source>
</evidence>
<gene>
    <name evidence="9" type="ORF">BSTOLATCC_MIC25161</name>
</gene>
<evidence type="ECO:0000259" key="8">
    <source>
        <dbReference type="PROSITE" id="PS51767"/>
    </source>
</evidence>
<evidence type="ECO:0000256" key="3">
    <source>
        <dbReference type="ARBA" id="ARBA00022750"/>
    </source>
</evidence>
<evidence type="ECO:0000256" key="6">
    <source>
        <dbReference type="RuleBase" id="RU000454"/>
    </source>
</evidence>
<dbReference type="GO" id="GO:0004190">
    <property type="term" value="F:aspartic-type endopeptidase activity"/>
    <property type="evidence" value="ECO:0007669"/>
    <property type="project" value="UniProtKB-KW"/>
</dbReference>
<feature type="transmembrane region" description="Helical" evidence="7">
    <location>
        <begin position="381"/>
        <end position="402"/>
    </location>
</feature>
<dbReference type="InterPro" id="IPR021109">
    <property type="entry name" value="Peptidase_aspartic_dom_sf"/>
</dbReference>
<dbReference type="FunFam" id="2.40.70.10:FF:000115">
    <property type="entry name" value="Lysosomal aspartic protease"/>
    <property type="match status" value="1"/>
</dbReference>
<comment type="similarity">
    <text evidence="1 6">Belongs to the peptidase A1 family.</text>
</comment>
<dbReference type="Pfam" id="PF00026">
    <property type="entry name" value="Asp"/>
    <property type="match status" value="1"/>
</dbReference>
<evidence type="ECO:0000313" key="9">
    <source>
        <dbReference type="EMBL" id="CAG9319917.1"/>
    </source>
</evidence>
<evidence type="ECO:0000256" key="7">
    <source>
        <dbReference type="SAM" id="Phobius"/>
    </source>
</evidence>
<keyword evidence="10" id="KW-1185">Reference proteome</keyword>
<dbReference type="PROSITE" id="PS00141">
    <property type="entry name" value="ASP_PROTEASE"/>
    <property type="match status" value="2"/>
</dbReference>
<sequence>MLILLLNLFFCKAQIEIPLTRIPSSIKLSQPSSFTMLATNISIELSNIRNFQYLGPIYIGTPPQEFKMIFDTGSSWLWVPDVSLKNTSERQTFDPESSSTFKSGSKVYKLAYGKGEALGNLCQDTVSFSDDYSVSALDQYFVLVENDTMYENFVADGILGLAFKRLSDWYDPVVLSLKKQKKIEKAVFGVYLGDENGDQKISSNIILGGYDLAKYARDEYITWTKVYSDSGFWTVRLTSVSVGNDEISIRTSVLAIVDTGTSLIIAPGGEITQINRLISLNKYCEEYEGYTVCDCGDKHNIDEYPDLILGIGEIYLSISPRTYFKKFGSFCKSLLVSNGNKNFWVLGDVFLRNYYTIFDMDNERIGFVTSINMQIKEKKTYYFLFIIAGILVLIALSIGVWLKKRLEIRRNTVQDVIDMHLI</sequence>